<dbReference type="GO" id="GO:0141221">
    <property type="term" value="F:histone deacetylase activity, hydrolytic mechanism"/>
    <property type="evidence" value="ECO:0007669"/>
    <property type="project" value="UniProtKB-EC"/>
</dbReference>
<comment type="catalytic activity">
    <reaction evidence="1">
        <text>N(6)-acetyl-L-lysyl-[histone] + H2O = L-lysyl-[histone] + acetate</text>
        <dbReference type="Rhea" id="RHEA:58196"/>
        <dbReference type="Rhea" id="RHEA-COMP:9845"/>
        <dbReference type="Rhea" id="RHEA-COMP:11338"/>
        <dbReference type="ChEBI" id="CHEBI:15377"/>
        <dbReference type="ChEBI" id="CHEBI:29969"/>
        <dbReference type="ChEBI" id="CHEBI:30089"/>
        <dbReference type="ChEBI" id="CHEBI:61930"/>
        <dbReference type="EC" id="3.5.1.98"/>
    </reaction>
</comment>
<dbReference type="GO" id="GO:0040029">
    <property type="term" value="P:epigenetic regulation of gene expression"/>
    <property type="evidence" value="ECO:0007669"/>
    <property type="project" value="TreeGrafter"/>
</dbReference>
<dbReference type="Proteomes" id="UP001497623">
    <property type="component" value="Unassembled WGS sequence"/>
</dbReference>
<evidence type="ECO:0000313" key="3">
    <source>
        <dbReference type="EMBL" id="CAL4182252.1"/>
    </source>
</evidence>
<dbReference type="PANTHER" id="PTHR10625">
    <property type="entry name" value="HISTONE DEACETYLASE HDAC1-RELATED"/>
    <property type="match status" value="1"/>
</dbReference>
<dbReference type="Pfam" id="PF00850">
    <property type="entry name" value="Hist_deacetyl"/>
    <property type="match status" value="1"/>
</dbReference>
<proteinExistence type="predicted"/>
<feature type="non-terminal residue" evidence="3">
    <location>
        <position position="1"/>
    </location>
</feature>
<dbReference type="EMBL" id="CAXKWB010059879">
    <property type="protein sequence ID" value="CAL4182252.1"/>
    <property type="molecule type" value="Genomic_DNA"/>
</dbReference>
<organism evidence="3 4">
    <name type="scientific">Meganyctiphanes norvegica</name>
    <name type="common">Northern krill</name>
    <name type="synonym">Thysanopoda norvegica</name>
    <dbReference type="NCBI Taxonomy" id="48144"/>
    <lineage>
        <taxon>Eukaryota</taxon>
        <taxon>Metazoa</taxon>
        <taxon>Ecdysozoa</taxon>
        <taxon>Arthropoda</taxon>
        <taxon>Crustacea</taxon>
        <taxon>Multicrustacea</taxon>
        <taxon>Malacostraca</taxon>
        <taxon>Eumalacostraca</taxon>
        <taxon>Eucarida</taxon>
        <taxon>Euphausiacea</taxon>
        <taxon>Euphausiidae</taxon>
        <taxon>Meganyctiphanes</taxon>
    </lineage>
</organism>
<dbReference type="InterPro" id="IPR023801">
    <property type="entry name" value="His_deacetylse_dom"/>
</dbReference>
<reference evidence="3 4" key="1">
    <citation type="submission" date="2024-05" db="EMBL/GenBank/DDBJ databases">
        <authorList>
            <person name="Wallberg A."/>
        </authorList>
    </citation>
    <scope>NUCLEOTIDE SEQUENCE [LARGE SCALE GENOMIC DNA]</scope>
</reference>
<dbReference type="Gene3D" id="3.40.800.20">
    <property type="entry name" value="Histone deacetylase domain"/>
    <property type="match status" value="2"/>
</dbReference>
<evidence type="ECO:0000256" key="1">
    <source>
        <dbReference type="ARBA" id="ARBA00048287"/>
    </source>
</evidence>
<dbReference type="InterPro" id="IPR000286">
    <property type="entry name" value="HDACs"/>
</dbReference>
<name>A0AAV2SH12_MEGNR</name>
<dbReference type="InterPro" id="IPR037138">
    <property type="entry name" value="His_deacetylse_dom_sf"/>
</dbReference>
<sequence>TSEADYLSIFHQVIIPVAYEFSPELIVVNGSCTAIKSNLNNVGLLAHLLSLILPIAGGRCVVMTQALQQTGVTEGVVSSILGALKRLYFGFLNCNTFDCNSMTDIVCKKIQQIVASHKVFWKSLSQHAAFSMKPHSSAPIRSSCKSTNWSISSRRSSGAVPNLEVKKTLMEPENIELALSNASNKDKVSIIFDLSMTKHINLENASHPECPQRIVKVMETLENFCLVERCSQLQSRLATQGELERVHNKEYLGVLSKVSGCGLKELIDLELKHKSVYFHEATYNSASLAAGSVLQVIESICRSESKSGVCVVRPPGHHAEPGTPMGFCYLNNVAIAAKHALEVFNLDRVLIFDWDIHHGNGTQIAFQSDPRVLYISIHHLNGKTSPIRDKADYDKVGQDEGIGFNVNIPWSQTGFGDTEYMAAMHQIVLPIASQFNPQLVLVSAGFDSAVGDPLGCFNLTPQCFGHMTSLLQPLAGGRLALILEGGHNLHVMQYCMAMCVKALLGDPLPPLDCISEIHPSALETLTKVIGIQKSYWPILKYKCHQNDCSMDEISQNLSKMNFDNSSSSLDACLSSSFESLSVSASTQTLPLHARECDDIVAGNSANSVNTADNPTETSQVKMLFEAKNAAYKNKFGEDVPV</sequence>
<dbReference type="GO" id="GO:0000118">
    <property type="term" value="C:histone deacetylase complex"/>
    <property type="evidence" value="ECO:0007669"/>
    <property type="project" value="TreeGrafter"/>
</dbReference>
<dbReference type="InterPro" id="IPR023696">
    <property type="entry name" value="Ureohydrolase_dom_sf"/>
</dbReference>
<evidence type="ECO:0000259" key="2">
    <source>
        <dbReference type="Pfam" id="PF00850"/>
    </source>
</evidence>
<gene>
    <name evidence="3" type="ORF">MNOR_LOCUS35545</name>
</gene>
<accession>A0AAV2SH12</accession>
<feature type="domain" description="Histone deacetylase" evidence="2">
    <location>
        <begin position="207"/>
        <end position="503"/>
    </location>
</feature>
<dbReference type="SUPFAM" id="SSF52768">
    <property type="entry name" value="Arginase/deacetylase"/>
    <property type="match status" value="1"/>
</dbReference>
<keyword evidence="4" id="KW-1185">Reference proteome</keyword>
<comment type="caution">
    <text evidence="3">The sequence shown here is derived from an EMBL/GenBank/DDBJ whole genome shotgun (WGS) entry which is preliminary data.</text>
</comment>
<dbReference type="PANTHER" id="PTHR10625:SF38">
    <property type="entry name" value="HISTONE DEACETYLASE 6, ISOFORM G"/>
    <property type="match status" value="1"/>
</dbReference>
<protein>
    <recommendedName>
        <fullName evidence="2">Histone deacetylase domain-containing protein</fullName>
    </recommendedName>
</protein>
<evidence type="ECO:0000313" key="4">
    <source>
        <dbReference type="Proteomes" id="UP001497623"/>
    </source>
</evidence>
<dbReference type="PRINTS" id="PR01270">
    <property type="entry name" value="HDASUPER"/>
</dbReference>
<dbReference type="AlphaFoldDB" id="A0AAV2SH12"/>